<evidence type="ECO:0000256" key="1">
    <source>
        <dbReference type="SAM" id="MobiDB-lite"/>
    </source>
</evidence>
<evidence type="ECO:0000313" key="3">
    <source>
        <dbReference type="EMBL" id="RMY43836.1"/>
    </source>
</evidence>
<dbReference type="PANTHER" id="PTHR40628:SF1">
    <property type="entry name" value="CHROMO DOMAIN-CONTAINING PROTEIN"/>
    <property type="match status" value="1"/>
</dbReference>
<dbReference type="PANTHER" id="PTHR40628">
    <property type="entry name" value="CHROMO DOMAIN-CONTAINING PROTEIN"/>
    <property type="match status" value="1"/>
</dbReference>
<comment type="caution">
    <text evidence="3">The sequence shown here is derived from an EMBL/GenBank/DDBJ whole genome shotgun (WGS) entry which is preliminary data.</text>
</comment>
<evidence type="ECO:0000313" key="4">
    <source>
        <dbReference type="Proteomes" id="UP000270230"/>
    </source>
</evidence>
<dbReference type="EMBL" id="QWIN01001125">
    <property type="protein sequence ID" value="RMY43836.1"/>
    <property type="molecule type" value="Genomic_DNA"/>
</dbReference>
<reference evidence="3 4" key="1">
    <citation type="journal article" date="2018" name="BMC Genomics">
        <title>Genomic evidence for intraspecific hybridization in a clonal and extremely halotolerant yeast.</title>
        <authorList>
            <person name="Gostincar C."/>
            <person name="Stajich J.E."/>
            <person name="Zupancic J."/>
            <person name="Zalar P."/>
            <person name="Gunde-Cimerman N."/>
        </authorList>
    </citation>
    <scope>NUCLEOTIDE SEQUENCE [LARGE SCALE GENOMIC DNA]</scope>
    <source>
        <strain evidence="3 4">EXF-151</strain>
    </source>
</reference>
<dbReference type="Proteomes" id="UP000270230">
    <property type="component" value="Unassembled WGS sequence"/>
</dbReference>
<name>A0A3M7BW79_HORWE</name>
<dbReference type="InterPro" id="IPR054722">
    <property type="entry name" value="PolX-like_BBD"/>
</dbReference>
<proteinExistence type="predicted"/>
<protein>
    <recommendedName>
        <fullName evidence="2">Retrovirus-related Pol polyprotein from transposon TNT 1-94-like beta-barrel domain-containing protein</fullName>
    </recommendedName>
</protein>
<dbReference type="Pfam" id="PF22936">
    <property type="entry name" value="Pol_BBD"/>
    <property type="match status" value="1"/>
</dbReference>
<feature type="region of interest" description="Disordered" evidence="1">
    <location>
        <begin position="288"/>
        <end position="309"/>
    </location>
</feature>
<dbReference type="OrthoDB" id="4232400at2759"/>
<organism evidence="3 4">
    <name type="scientific">Hortaea werneckii</name>
    <name type="common">Black yeast</name>
    <name type="synonym">Cladosporium werneckii</name>
    <dbReference type="NCBI Taxonomy" id="91943"/>
    <lineage>
        <taxon>Eukaryota</taxon>
        <taxon>Fungi</taxon>
        <taxon>Dikarya</taxon>
        <taxon>Ascomycota</taxon>
        <taxon>Pezizomycotina</taxon>
        <taxon>Dothideomycetes</taxon>
        <taxon>Dothideomycetidae</taxon>
        <taxon>Mycosphaerellales</taxon>
        <taxon>Teratosphaeriaceae</taxon>
        <taxon>Hortaea</taxon>
    </lineage>
</organism>
<dbReference type="AlphaFoldDB" id="A0A3M7BW79"/>
<gene>
    <name evidence="3" type="ORF">D0865_10974</name>
</gene>
<feature type="region of interest" description="Disordered" evidence="1">
    <location>
        <begin position="221"/>
        <end position="242"/>
    </location>
</feature>
<sequence length="406" mass="45565">MAGLGSYIVVHLLLDNDFRLSSPDPLDVTIPPLPRLMAPSGPAYHVDWVVSTNSNVHVANHRDWFSTYTPFRSYVGDCYGMNTTPSDVCGIGDVELEVRRSTGSSARKNGRSTMVLVLEGVLHVPTALCNIFGRPDLDQYSLHLRSDEHCDGKITCSKTGSTVSLLGGGGLWRLWLKGQSRGQTSLQKPNTAYLINATWSKVEATKWKIFKSTAPILDYPSSESGAMRSKSHSQTPGDQPYTKAEKRWLKENFRGEYYFLQTYGLSIYNEEDREEGRNIARTMIRYDDEDGSSRGDHEIDEDGDYDREQPDAKKLKFLQDLERDPFSHTADHWFNEAELEWVEQGYQNSGAFLRSFGLSPFDDEDCAKGMSIVRAFIFDSSGESDGDSDVWHCACNCPYVVADAQP</sequence>
<accession>A0A3M7BW79</accession>
<evidence type="ECO:0000259" key="2">
    <source>
        <dbReference type="Pfam" id="PF22936"/>
    </source>
</evidence>
<feature type="domain" description="Retrovirus-related Pol polyprotein from transposon TNT 1-94-like beta-barrel" evidence="2">
    <location>
        <begin position="48"/>
        <end position="133"/>
    </location>
</feature>